<dbReference type="AlphaFoldDB" id="A0A0M8MWS8"/>
<dbReference type="GO" id="GO:0045493">
    <property type="term" value="P:xylan catabolic process"/>
    <property type="evidence" value="ECO:0007669"/>
    <property type="project" value="UniProtKB-KW"/>
</dbReference>
<dbReference type="EMBL" id="LGSR01000018">
    <property type="protein sequence ID" value="KOS20238.1"/>
    <property type="molecule type" value="Genomic_DNA"/>
</dbReference>
<evidence type="ECO:0000259" key="4">
    <source>
        <dbReference type="Pfam" id="PF07488"/>
    </source>
</evidence>
<accession>A0A0M8MWS8</accession>
<evidence type="ECO:0000313" key="5">
    <source>
        <dbReference type="EMBL" id="KOS20238.1"/>
    </source>
</evidence>
<dbReference type="InterPro" id="IPR017853">
    <property type="entry name" value="GH"/>
</dbReference>
<proteinExistence type="inferred from homology"/>
<dbReference type="GO" id="GO:0005576">
    <property type="term" value="C:extracellular region"/>
    <property type="evidence" value="ECO:0007669"/>
    <property type="project" value="InterPro"/>
</dbReference>
<feature type="domain" description="Glycosyl hydrolase family 67 C-terminal" evidence="3">
    <location>
        <begin position="335"/>
        <end position="558"/>
    </location>
</feature>
<feature type="domain" description="Glycosyl hydrolase family 67 catalytic" evidence="4">
    <location>
        <begin position="11"/>
        <end position="333"/>
    </location>
</feature>
<keyword evidence="1" id="KW-0326">Glycosidase</keyword>
<feature type="active site" description="Proton donor" evidence="2">
    <location>
        <position position="167"/>
    </location>
</feature>
<dbReference type="Gene3D" id="2.60.120.260">
    <property type="entry name" value="Galactose-binding domain-like"/>
    <property type="match status" value="1"/>
</dbReference>
<sequence>MNAVRFTGTFSKEAYASNPSSPIRMANQWDNLNAATAAHGSIERGYGGPSIFFDAGLIKDDLSRVSLYGRLLASVGINACIINNVNADADLLNETNLQGVARIADTLRPWGVSIGISLNFASPQLLGELDSFDPLNPCVVDWWDQITDRIYQLVPDMMGYLVKANSEGQPGPLTYNRTLADGANMFAGALQPYGGIVMFRAFVYDMLNETDWKADRANAAVDFFRDLDGQFASNVVVQVKYGPIDFQVREPCSPLFANLPNTAVAIELEVTQEYLGQQSHLVYLPPLWQTVLDFDMRYNGRESRVRDIVSGKVFNHSLGGFAGVLNLGSDDTWIGGVLAMSNMFAFGRLAWDPLADAQDILEEWISLTFGLDHPPIRDAIVDMSMKSWPAYEGYSGNLGIQTLTDILYTHFGSNAASQDGNGWGQWTRADGQFIGMDRTVRNGTGNAGQYPEEVAAMYESPETTPDDLILWFHHLPYDHRLKSGKTIIQHFYDAHYSGAATAQTFASTWESLRGQVDDERFDKVLYQLLFQAGHSLVWRDAVSEFYRNLSGIPDDMNRVRNHPYRIEAEDMDLAGFTAVPVTPTECASKYQAIATNGTGTASTAIRVPGGEYNVAVNYYDVMGGRASYRLLINGEPVGSWKGDAEDHLGHDFSASLDCHSAIRITFEGVKLKDGDVLIVVGVGDGLEHAALDYISILPHGVVD</sequence>
<dbReference type="PIRSF" id="PIRSF029900">
    <property type="entry name" value="Alpha-glucuronds"/>
    <property type="match status" value="1"/>
</dbReference>
<dbReference type="CDD" id="cd02795">
    <property type="entry name" value="CBM6-CBM35-CBM36_like"/>
    <property type="match status" value="1"/>
</dbReference>
<keyword evidence="1" id="KW-0378">Hydrolase</keyword>
<dbReference type="InterPro" id="IPR037054">
    <property type="entry name" value="A-glucoronidase_C_sf"/>
</dbReference>
<gene>
    <name evidence="5" type="ORF">ESCO_006183</name>
</gene>
<evidence type="ECO:0000256" key="1">
    <source>
        <dbReference type="PIRNR" id="PIRNR029900"/>
    </source>
</evidence>
<dbReference type="InterPro" id="IPR011100">
    <property type="entry name" value="Glyco_hydro_67_cat"/>
</dbReference>
<evidence type="ECO:0000259" key="3">
    <source>
        <dbReference type="Pfam" id="PF07477"/>
    </source>
</evidence>
<dbReference type="GO" id="GO:0046559">
    <property type="term" value="F:alpha-glucuronidase activity"/>
    <property type="evidence" value="ECO:0007669"/>
    <property type="project" value="UniProtKB-EC"/>
</dbReference>
<evidence type="ECO:0000256" key="2">
    <source>
        <dbReference type="PIRSR" id="PIRSR029900-1"/>
    </source>
</evidence>
<comment type="function">
    <text evidence="1">Releases 4-O-methylglucuronic acid from xylan.</text>
</comment>
<dbReference type="PANTHER" id="PTHR39207:SF1">
    <property type="entry name" value="ALPHA-GLUCURONIDASE A"/>
    <property type="match status" value="1"/>
</dbReference>
<dbReference type="Proteomes" id="UP000053831">
    <property type="component" value="Unassembled WGS sequence"/>
</dbReference>
<keyword evidence="6" id="KW-1185">Reference proteome</keyword>
<keyword evidence="1" id="KW-0119">Carbohydrate metabolism</keyword>
<dbReference type="Pfam" id="PF07488">
    <property type="entry name" value="Glyco_hydro_67M"/>
    <property type="match status" value="1"/>
</dbReference>
<protein>
    <recommendedName>
        <fullName evidence="1">Alpha-glucuronidase</fullName>
        <ecNumber evidence="1">3.2.1.139</ecNumber>
    </recommendedName>
</protein>
<keyword evidence="1" id="KW-0858">Xylan degradation</keyword>
<comment type="caution">
    <text evidence="5">The sequence shown here is derived from an EMBL/GenBank/DDBJ whole genome shotgun (WGS) entry which is preliminary data.</text>
</comment>
<dbReference type="SUPFAM" id="SSF51445">
    <property type="entry name" value="(Trans)glycosidases"/>
    <property type="match status" value="1"/>
</dbReference>
<evidence type="ECO:0000313" key="6">
    <source>
        <dbReference type="Proteomes" id="UP000053831"/>
    </source>
</evidence>
<dbReference type="STRING" id="150374.A0A0M8MWS8"/>
<dbReference type="PANTHER" id="PTHR39207">
    <property type="entry name" value="ALPHA-GLUCURONIDASE A"/>
    <property type="match status" value="1"/>
</dbReference>
<reference evidence="5 6" key="1">
    <citation type="submission" date="2015-07" db="EMBL/GenBank/DDBJ databases">
        <title>The genome of the fungus Escovopsis weberi, a specialized disease agent of ant agriculture.</title>
        <authorList>
            <person name="de Man T.J."/>
            <person name="Stajich J.E."/>
            <person name="Kubicek C.P."/>
            <person name="Chenthamara K."/>
            <person name="Atanasova L."/>
            <person name="Druzhinina I.S."/>
            <person name="Birnbaum S."/>
            <person name="Barribeau S.M."/>
            <person name="Teiling C."/>
            <person name="Suen G."/>
            <person name="Currie C."/>
            <person name="Gerardo N.M."/>
        </authorList>
    </citation>
    <scope>NUCLEOTIDE SEQUENCE [LARGE SCALE GENOMIC DNA]</scope>
</reference>
<organism evidence="5 6">
    <name type="scientific">Escovopsis weberi</name>
    <dbReference type="NCBI Taxonomy" id="150374"/>
    <lineage>
        <taxon>Eukaryota</taxon>
        <taxon>Fungi</taxon>
        <taxon>Dikarya</taxon>
        <taxon>Ascomycota</taxon>
        <taxon>Pezizomycotina</taxon>
        <taxon>Sordariomycetes</taxon>
        <taxon>Hypocreomycetidae</taxon>
        <taxon>Hypocreales</taxon>
        <taxon>Hypocreaceae</taxon>
        <taxon>Escovopsis</taxon>
    </lineage>
</organism>
<dbReference type="Pfam" id="PF07477">
    <property type="entry name" value="Glyco_hydro_67C"/>
    <property type="match status" value="1"/>
</dbReference>
<keyword evidence="1" id="KW-0624">Polysaccharide degradation</keyword>
<name>A0A0M8MWS8_ESCWE</name>
<dbReference type="Gene3D" id="3.20.20.80">
    <property type="entry name" value="Glycosidases"/>
    <property type="match status" value="1"/>
</dbReference>
<feature type="active site" description="Proton acceptor" evidence="2">
    <location>
        <position position="273"/>
    </location>
</feature>
<dbReference type="Gene3D" id="3.90.1330.10">
    <property type="entry name" value="Alpha-glucuronidase, C-terminal domain"/>
    <property type="match status" value="1"/>
</dbReference>
<feature type="active site" description="Proton acceptor" evidence="2">
    <location>
        <position position="245"/>
    </location>
</feature>
<dbReference type="EC" id="3.2.1.139" evidence="1"/>
<comment type="catalytic activity">
    <reaction evidence="1">
        <text>an alpha-D-glucuronoside + H2O = D-glucuronate + an alcohol</text>
        <dbReference type="Rhea" id="RHEA:20005"/>
        <dbReference type="ChEBI" id="CHEBI:15377"/>
        <dbReference type="ChEBI" id="CHEBI:30879"/>
        <dbReference type="ChEBI" id="CHEBI:58720"/>
        <dbReference type="ChEBI" id="CHEBI:58899"/>
        <dbReference type="EC" id="3.2.1.139"/>
    </reaction>
</comment>
<comment type="similarity">
    <text evidence="1">Belongs to the glycosyl hydrolase 67 family.</text>
</comment>
<dbReference type="InterPro" id="IPR011099">
    <property type="entry name" value="Glyco_hydro_67_C"/>
</dbReference>
<dbReference type="OrthoDB" id="6501611at2759"/>
<dbReference type="InterPro" id="IPR011395">
    <property type="entry name" value="Glyco_hydro_67_aGlcAse"/>
</dbReference>